<dbReference type="AlphaFoldDB" id="A0A7W7C5J1"/>
<comment type="subcellular location">
    <subcellularLocation>
        <location evidence="1">Cell membrane</location>
        <topology evidence="1">Multi-pass membrane protein</topology>
    </subcellularLocation>
</comment>
<gene>
    <name evidence="10" type="ORF">HNR67_001043</name>
</gene>
<evidence type="ECO:0000256" key="3">
    <source>
        <dbReference type="ARBA" id="ARBA00022448"/>
    </source>
</evidence>
<dbReference type="PANTHER" id="PTHR21716:SF53">
    <property type="entry name" value="PERMEASE PERM-RELATED"/>
    <property type="match status" value="1"/>
</dbReference>
<feature type="transmembrane region" description="Helical" evidence="9">
    <location>
        <begin position="259"/>
        <end position="288"/>
    </location>
</feature>
<keyword evidence="7 9" id="KW-0472">Membrane</keyword>
<dbReference type="PANTHER" id="PTHR21716">
    <property type="entry name" value="TRANSMEMBRANE PROTEIN"/>
    <property type="match status" value="1"/>
</dbReference>
<evidence type="ECO:0000256" key="8">
    <source>
        <dbReference type="SAM" id="MobiDB-lite"/>
    </source>
</evidence>
<reference evidence="10 11" key="1">
    <citation type="submission" date="2020-08" db="EMBL/GenBank/DDBJ databases">
        <title>Sequencing the genomes of 1000 actinobacteria strains.</title>
        <authorList>
            <person name="Klenk H.-P."/>
        </authorList>
    </citation>
    <scope>NUCLEOTIDE SEQUENCE [LARGE SCALE GENOMIC DNA]</scope>
    <source>
        <strain evidence="10 11">DSM 44230</strain>
    </source>
</reference>
<dbReference type="RefSeq" id="WP_312986478.1">
    <property type="nucleotide sequence ID" value="NZ_BAAAUI010000018.1"/>
</dbReference>
<dbReference type="GO" id="GO:0055085">
    <property type="term" value="P:transmembrane transport"/>
    <property type="evidence" value="ECO:0007669"/>
    <property type="project" value="TreeGrafter"/>
</dbReference>
<dbReference type="Pfam" id="PF01594">
    <property type="entry name" value="AI-2E_transport"/>
    <property type="match status" value="1"/>
</dbReference>
<evidence type="ECO:0000313" key="10">
    <source>
        <dbReference type="EMBL" id="MBB4674925.1"/>
    </source>
</evidence>
<feature type="transmembrane region" description="Helical" evidence="9">
    <location>
        <begin position="34"/>
        <end position="52"/>
    </location>
</feature>
<comment type="similarity">
    <text evidence="2">Belongs to the autoinducer-2 exporter (AI-2E) (TC 2.A.86) family.</text>
</comment>
<evidence type="ECO:0000256" key="4">
    <source>
        <dbReference type="ARBA" id="ARBA00022475"/>
    </source>
</evidence>
<evidence type="ECO:0000256" key="9">
    <source>
        <dbReference type="SAM" id="Phobius"/>
    </source>
</evidence>
<evidence type="ECO:0000256" key="2">
    <source>
        <dbReference type="ARBA" id="ARBA00009773"/>
    </source>
</evidence>
<keyword evidence="4" id="KW-1003">Cell membrane</keyword>
<keyword evidence="11" id="KW-1185">Reference proteome</keyword>
<evidence type="ECO:0000256" key="5">
    <source>
        <dbReference type="ARBA" id="ARBA00022692"/>
    </source>
</evidence>
<accession>A0A7W7C5J1</accession>
<evidence type="ECO:0000256" key="1">
    <source>
        <dbReference type="ARBA" id="ARBA00004651"/>
    </source>
</evidence>
<sequence>MSSRRQEQPSKVRREVVEQVPYGLRVGAALSWRFLTLCGALAVLVFLVGYFASLVIPVGIALLLAALMAPAVKHLVAWKVPGWAATTIVLVGGLLLVVGVLVSVVAAFVNGVPELQAKVVVGIDQIKDWLVHGPLQLTPQDLDQYVGRFVEMLKSNISTIATNAVNTTVTTAVGVGELLTGFLLLLFTLIFFLHDGSNIWSFLTRGVPIRARKRVDVAGRRGFASLVSYVRATVVVAIVDAVGIGIGLAIVGVPLAVPLAALVFLAAFVPIIGSLIAGSVAVLVALVANGPIEALIVLIIVIAVMQLESHVLQPLLLGKAVSLHPLAVILVIMGGLSLAGIPGALLGVPVLAVLNSAIRSLVNEDDPDPELVDPTNRADAVVGGKGEEPA</sequence>
<keyword evidence="5 9" id="KW-0812">Transmembrane</keyword>
<keyword evidence="6 9" id="KW-1133">Transmembrane helix</keyword>
<dbReference type="GO" id="GO:0005886">
    <property type="term" value="C:plasma membrane"/>
    <property type="evidence" value="ECO:0007669"/>
    <property type="project" value="UniProtKB-SubCell"/>
</dbReference>
<evidence type="ECO:0000256" key="7">
    <source>
        <dbReference type="ARBA" id="ARBA00023136"/>
    </source>
</evidence>
<name>A0A7W7C5J1_9PSEU</name>
<feature type="transmembrane region" description="Helical" evidence="9">
    <location>
        <begin position="88"/>
        <end position="109"/>
    </location>
</feature>
<protein>
    <submittedName>
        <fullName evidence="10">Putative PurR-regulated permease PerM</fullName>
    </submittedName>
</protein>
<proteinExistence type="inferred from homology"/>
<dbReference type="EMBL" id="JACHMH010000001">
    <property type="protein sequence ID" value="MBB4674925.1"/>
    <property type="molecule type" value="Genomic_DNA"/>
</dbReference>
<dbReference type="Proteomes" id="UP000533598">
    <property type="component" value="Unassembled WGS sequence"/>
</dbReference>
<keyword evidence="3" id="KW-0813">Transport</keyword>
<feature type="transmembrane region" description="Helical" evidence="9">
    <location>
        <begin position="328"/>
        <end position="354"/>
    </location>
</feature>
<comment type="caution">
    <text evidence="10">The sequence shown here is derived from an EMBL/GenBank/DDBJ whole genome shotgun (WGS) entry which is preliminary data.</text>
</comment>
<evidence type="ECO:0000256" key="6">
    <source>
        <dbReference type="ARBA" id="ARBA00022989"/>
    </source>
</evidence>
<feature type="transmembrane region" description="Helical" evidence="9">
    <location>
        <begin position="223"/>
        <end position="253"/>
    </location>
</feature>
<feature type="region of interest" description="Disordered" evidence="8">
    <location>
        <begin position="365"/>
        <end position="390"/>
    </location>
</feature>
<feature type="transmembrane region" description="Helical" evidence="9">
    <location>
        <begin position="182"/>
        <end position="203"/>
    </location>
</feature>
<feature type="transmembrane region" description="Helical" evidence="9">
    <location>
        <begin position="58"/>
        <end position="76"/>
    </location>
</feature>
<organism evidence="10 11">
    <name type="scientific">Crossiella cryophila</name>
    <dbReference type="NCBI Taxonomy" id="43355"/>
    <lineage>
        <taxon>Bacteria</taxon>
        <taxon>Bacillati</taxon>
        <taxon>Actinomycetota</taxon>
        <taxon>Actinomycetes</taxon>
        <taxon>Pseudonocardiales</taxon>
        <taxon>Pseudonocardiaceae</taxon>
        <taxon>Crossiella</taxon>
    </lineage>
</organism>
<feature type="transmembrane region" description="Helical" evidence="9">
    <location>
        <begin position="295"/>
        <end position="316"/>
    </location>
</feature>
<evidence type="ECO:0000313" key="11">
    <source>
        <dbReference type="Proteomes" id="UP000533598"/>
    </source>
</evidence>
<dbReference type="InterPro" id="IPR002549">
    <property type="entry name" value="AI-2E-like"/>
</dbReference>